<name>A0A6M1LK98_9PROT</name>
<dbReference type="Gene3D" id="3.40.190.10">
    <property type="entry name" value="Periplasmic binding protein-like II"/>
    <property type="match status" value="2"/>
</dbReference>
<reference evidence="3 4" key="2">
    <citation type="submission" date="2020-03" db="EMBL/GenBank/DDBJ databases">
        <title>Roseomonas stagni sp. nov., isolated from pond water in Japan.</title>
        <authorList>
            <person name="Furuhata K."/>
            <person name="Miyamoto H."/>
            <person name="Goto K."/>
        </authorList>
    </citation>
    <scope>NUCLEOTIDE SEQUENCE [LARGE SCALE GENOMIC DNA]</scope>
    <source>
        <strain evidence="3 4">PeD5</strain>
    </source>
</reference>
<dbReference type="Pfam" id="PF09084">
    <property type="entry name" value="NMT1"/>
    <property type="match status" value="1"/>
</dbReference>
<evidence type="ECO:0000313" key="3">
    <source>
        <dbReference type="EMBL" id="NGM20776.1"/>
    </source>
</evidence>
<dbReference type="PANTHER" id="PTHR31528">
    <property type="entry name" value="4-AMINO-5-HYDROXYMETHYL-2-METHYLPYRIMIDINE PHOSPHATE SYNTHASE THI11-RELATED"/>
    <property type="match status" value="1"/>
</dbReference>
<sequence length="328" mass="36127">MGLRNWITRLGAAALALTGASAAAQERITFVTSWRAQAEQGGYYQAQEKGFYRECGLNLVIRQGGPSIDPVQLLVGGAVEIGLSSVSDATFHMHQAGFPARAVMAAFQRTPQILMAHPDSGIERFEDMRGKPIMIAGSARNAYWPFLRSRYGFTDSQIRNYTGQMAAFLADRNAIQQGLITNEPNLATQALGRPPKVFMIADSGYGTYGSVVVVGQALIDRRPELVQCFVQASVRGWTDYLADPTAGFAAVARENPQNTPEIMRNAFDSLRRANIVETEETRIHGVGTMSDARWQSHYEALAREGIVQPGFDWRRAYTLRFLNRATGS</sequence>
<dbReference type="GO" id="GO:0009228">
    <property type="term" value="P:thiamine biosynthetic process"/>
    <property type="evidence" value="ECO:0007669"/>
    <property type="project" value="InterPro"/>
</dbReference>
<dbReference type="SUPFAM" id="SSF53850">
    <property type="entry name" value="Periplasmic binding protein-like II"/>
    <property type="match status" value="1"/>
</dbReference>
<feature type="signal peptide" evidence="1">
    <location>
        <begin position="1"/>
        <end position="24"/>
    </location>
</feature>
<proteinExistence type="predicted"/>
<organism evidence="3 4">
    <name type="scientific">Falsiroseomonas algicola</name>
    <dbReference type="NCBI Taxonomy" id="2716930"/>
    <lineage>
        <taxon>Bacteria</taxon>
        <taxon>Pseudomonadati</taxon>
        <taxon>Pseudomonadota</taxon>
        <taxon>Alphaproteobacteria</taxon>
        <taxon>Acetobacterales</taxon>
        <taxon>Roseomonadaceae</taxon>
        <taxon>Falsiroseomonas</taxon>
    </lineage>
</organism>
<keyword evidence="1" id="KW-0732">Signal</keyword>
<dbReference type="InterPro" id="IPR027939">
    <property type="entry name" value="NMT1/THI5"/>
</dbReference>
<accession>A0A6M1LK98</accession>
<evidence type="ECO:0000259" key="2">
    <source>
        <dbReference type="Pfam" id="PF09084"/>
    </source>
</evidence>
<dbReference type="Proteomes" id="UP000475385">
    <property type="component" value="Unassembled WGS sequence"/>
</dbReference>
<feature type="domain" description="SsuA/THI5-like" evidence="2">
    <location>
        <begin position="40"/>
        <end position="245"/>
    </location>
</feature>
<feature type="chain" id="PRO_5026775001" evidence="1">
    <location>
        <begin position="25"/>
        <end position="328"/>
    </location>
</feature>
<evidence type="ECO:0000313" key="4">
    <source>
        <dbReference type="Proteomes" id="UP000475385"/>
    </source>
</evidence>
<keyword evidence="4" id="KW-1185">Reference proteome</keyword>
<evidence type="ECO:0000256" key="1">
    <source>
        <dbReference type="SAM" id="SignalP"/>
    </source>
</evidence>
<reference evidence="3 4" key="1">
    <citation type="submission" date="2020-02" db="EMBL/GenBank/DDBJ databases">
        <authorList>
            <person name="Kim H.M."/>
            <person name="Jeon C.O."/>
        </authorList>
    </citation>
    <scope>NUCLEOTIDE SEQUENCE [LARGE SCALE GENOMIC DNA]</scope>
    <source>
        <strain evidence="3 4">PeD5</strain>
    </source>
</reference>
<gene>
    <name evidence="3" type="ORF">G3576_12195</name>
</gene>
<dbReference type="EMBL" id="JAAIKB010000004">
    <property type="protein sequence ID" value="NGM20776.1"/>
    <property type="molecule type" value="Genomic_DNA"/>
</dbReference>
<protein>
    <submittedName>
        <fullName evidence="3">ABC transporter substrate-binding protein</fullName>
    </submittedName>
</protein>
<dbReference type="RefSeq" id="WP_164694679.1">
    <property type="nucleotide sequence ID" value="NZ_JAAIKB010000004.1"/>
</dbReference>
<dbReference type="InterPro" id="IPR015168">
    <property type="entry name" value="SsuA/THI5"/>
</dbReference>
<comment type="caution">
    <text evidence="3">The sequence shown here is derived from an EMBL/GenBank/DDBJ whole genome shotgun (WGS) entry which is preliminary data.</text>
</comment>
<dbReference type="PANTHER" id="PTHR31528:SF3">
    <property type="entry name" value="THIAMINE BIOSYNTHESIS PROTEIN HI_0357-RELATED"/>
    <property type="match status" value="1"/>
</dbReference>
<dbReference type="AlphaFoldDB" id="A0A6M1LK98"/>